<dbReference type="EMBL" id="JARKIB010000101">
    <property type="protein sequence ID" value="KAJ7740861.1"/>
    <property type="molecule type" value="Genomic_DNA"/>
</dbReference>
<sequence>MSLGLGGGRQQRAAEGMCAVVWAFCAATALVEGRGNFRDPSLFFFPARAGVSGGTMPIAFLGRPGVRCRSRAYFLLLGGFCGCRRRLWGVGGNKGTVWGGGRRRGRGSTTNRMVLGCVVECSASDEVFIQYSRASSSGLRFARRPTPPALSPSI</sequence>
<accession>A0AAD7N1Z5</accession>
<keyword evidence="2" id="KW-1185">Reference proteome</keyword>
<evidence type="ECO:0000313" key="2">
    <source>
        <dbReference type="Proteomes" id="UP001215598"/>
    </source>
</evidence>
<dbReference type="Proteomes" id="UP001215598">
    <property type="component" value="Unassembled WGS sequence"/>
</dbReference>
<reference evidence="1" key="1">
    <citation type="submission" date="2023-03" db="EMBL/GenBank/DDBJ databases">
        <title>Massive genome expansion in bonnet fungi (Mycena s.s.) driven by repeated elements and novel gene families across ecological guilds.</title>
        <authorList>
            <consortium name="Lawrence Berkeley National Laboratory"/>
            <person name="Harder C.B."/>
            <person name="Miyauchi S."/>
            <person name="Viragh M."/>
            <person name="Kuo A."/>
            <person name="Thoen E."/>
            <person name="Andreopoulos B."/>
            <person name="Lu D."/>
            <person name="Skrede I."/>
            <person name="Drula E."/>
            <person name="Henrissat B."/>
            <person name="Morin E."/>
            <person name="Kohler A."/>
            <person name="Barry K."/>
            <person name="LaButti K."/>
            <person name="Morin E."/>
            <person name="Salamov A."/>
            <person name="Lipzen A."/>
            <person name="Mereny Z."/>
            <person name="Hegedus B."/>
            <person name="Baldrian P."/>
            <person name="Stursova M."/>
            <person name="Weitz H."/>
            <person name="Taylor A."/>
            <person name="Grigoriev I.V."/>
            <person name="Nagy L.G."/>
            <person name="Martin F."/>
            <person name="Kauserud H."/>
        </authorList>
    </citation>
    <scope>NUCLEOTIDE SEQUENCE</scope>
    <source>
        <strain evidence="1">CBHHK182m</strain>
    </source>
</reference>
<proteinExistence type="predicted"/>
<evidence type="ECO:0000313" key="1">
    <source>
        <dbReference type="EMBL" id="KAJ7740861.1"/>
    </source>
</evidence>
<gene>
    <name evidence="1" type="ORF">B0H16DRAFT_1566654</name>
</gene>
<protein>
    <submittedName>
        <fullName evidence="1">Uncharacterized protein</fullName>
    </submittedName>
</protein>
<name>A0AAD7N1Z5_9AGAR</name>
<dbReference type="AlphaFoldDB" id="A0AAD7N1Z5"/>
<organism evidence="1 2">
    <name type="scientific">Mycena metata</name>
    <dbReference type="NCBI Taxonomy" id="1033252"/>
    <lineage>
        <taxon>Eukaryota</taxon>
        <taxon>Fungi</taxon>
        <taxon>Dikarya</taxon>
        <taxon>Basidiomycota</taxon>
        <taxon>Agaricomycotina</taxon>
        <taxon>Agaricomycetes</taxon>
        <taxon>Agaricomycetidae</taxon>
        <taxon>Agaricales</taxon>
        <taxon>Marasmiineae</taxon>
        <taxon>Mycenaceae</taxon>
        <taxon>Mycena</taxon>
    </lineage>
</organism>
<comment type="caution">
    <text evidence="1">The sequence shown here is derived from an EMBL/GenBank/DDBJ whole genome shotgun (WGS) entry which is preliminary data.</text>
</comment>